<dbReference type="InterPro" id="IPR007474">
    <property type="entry name" value="ApaG_domain"/>
</dbReference>
<sequence length="330" mass="38271">MLLQNSNILYVHRSILLCLHRNITKKAKLEHVGLLNQCKTDTNYETGQTFLHRVFAYRGVILYPWTAHIYERNRETSNKLQQHPDESRGIKQSIPKRETYYQVLVDSRDSAHISAHSEAVTFLTNSGNESQSLHTIPGIDYVSHEDIIPYTSFENIPLHHELFEKFLVRSKKQLLQATETLNTWQKKNHLCLELTNVHRETTDNIRVTAMPFFLGVKESPNSSQPSDYWWRYCIRIENLGVTSVRLLERYWRIISNGTVKTKRGRGVVGREPLLNSDQPAFQYSSHVSLHTATGQMWGTYRLEREDGEPFDVRIPAFSLESTLSTPESDK</sequence>
<dbReference type="EMBL" id="CAWYQH010000141">
    <property type="protein sequence ID" value="CAK8695017.1"/>
    <property type="molecule type" value="Genomic_DNA"/>
</dbReference>
<dbReference type="Gene3D" id="2.60.40.1470">
    <property type="entry name" value="ApaG domain"/>
    <property type="match status" value="1"/>
</dbReference>
<dbReference type="PANTHER" id="PTHR14289">
    <property type="entry name" value="F-BOX ONLY PROTEIN 3"/>
    <property type="match status" value="1"/>
</dbReference>
<evidence type="ECO:0000313" key="3">
    <source>
        <dbReference type="Proteomes" id="UP001642483"/>
    </source>
</evidence>
<dbReference type="Pfam" id="PF04379">
    <property type="entry name" value="DUF525"/>
    <property type="match status" value="1"/>
</dbReference>
<proteinExistence type="predicted"/>
<keyword evidence="3" id="KW-1185">Reference proteome</keyword>
<dbReference type="Pfam" id="PF08755">
    <property type="entry name" value="YccV-like"/>
    <property type="match status" value="1"/>
</dbReference>
<dbReference type="SUPFAM" id="SSF110069">
    <property type="entry name" value="ApaG-like"/>
    <property type="match status" value="1"/>
</dbReference>
<organism evidence="2 3">
    <name type="scientific">Clavelina lepadiformis</name>
    <name type="common">Light-bulb sea squirt</name>
    <name type="synonym">Ascidia lepadiformis</name>
    <dbReference type="NCBI Taxonomy" id="159417"/>
    <lineage>
        <taxon>Eukaryota</taxon>
        <taxon>Metazoa</taxon>
        <taxon>Chordata</taxon>
        <taxon>Tunicata</taxon>
        <taxon>Ascidiacea</taxon>
        <taxon>Aplousobranchia</taxon>
        <taxon>Clavelinidae</taxon>
        <taxon>Clavelina</taxon>
    </lineage>
</organism>
<evidence type="ECO:0000259" key="1">
    <source>
        <dbReference type="PROSITE" id="PS51087"/>
    </source>
</evidence>
<dbReference type="Gene3D" id="2.30.30.390">
    <property type="entry name" value="Hemimethylated DNA-binding domain"/>
    <property type="match status" value="1"/>
</dbReference>
<dbReference type="PROSITE" id="PS51087">
    <property type="entry name" value="APAG"/>
    <property type="match status" value="1"/>
</dbReference>
<gene>
    <name evidence="2" type="ORF">CVLEPA_LOCUS28323</name>
</gene>
<dbReference type="SUPFAM" id="SSF141255">
    <property type="entry name" value="YccV-like"/>
    <property type="match status" value="1"/>
</dbReference>
<protein>
    <recommendedName>
        <fullName evidence="1">ApaG domain-containing protein</fullName>
    </recommendedName>
</protein>
<evidence type="ECO:0000313" key="2">
    <source>
        <dbReference type="EMBL" id="CAK8695017.1"/>
    </source>
</evidence>
<comment type="caution">
    <text evidence="2">The sequence shown here is derived from an EMBL/GenBank/DDBJ whole genome shotgun (WGS) entry which is preliminary data.</text>
</comment>
<dbReference type="SMART" id="SM00992">
    <property type="entry name" value="YccV-like"/>
    <property type="match status" value="1"/>
</dbReference>
<feature type="domain" description="ApaG" evidence="1">
    <location>
        <begin position="199"/>
        <end position="326"/>
    </location>
</feature>
<dbReference type="InterPro" id="IPR036767">
    <property type="entry name" value="ApaG_sf"/>
</dbReference>
<reference evidence="2 3" key="1">
    <citation type="submission" date="2024-02" db="EMBL/GenBank/DDBJ databases">
        <authorList>
            <person name="Daric V."/>
            <person name="Darras S."/>
        </authorList>
    </citation>
    <scope>NUCLEOTIDE SEQUENCE [LARGE SCALE GENOMIC DNA]</scope>
</reference>
<accession>A0ABP0GTF0</accession>
<dbReference type="PANTHER" id="PTHR14289:SF16">
    <property type="entry name" value="POLYMERASE DELTA-INTERACTING PROTEIN 2"/>
    <property type="match status" value="1"/>
</dbReference>
<dbReference type="Proteomes" id="UP001642483">
    <property type="component" value="Unassembled WGS sequence"/>
</dbReference>
<dbReference type="InterPro" id="IPR036623">
    <property type="entry name" value="Hemimethylated_DNA-bd_sf"/>
</dbReference>
<name>A0ABP0GTF0_CLALP</name>
<dbReference type="InterPro" id="IPR011722">
    <property type="entry name" value="Hemimethylated_DNA-bd_dom"/>
</dbReference>